<feature type="repeat" description="WD" evidence="3">
    <location>
        <begin position="532"/>
        <end position="573"/>
    </location>
</feature>
<dbReference type="SMART" id="SM00320">
    <property type="entry name" value="WD40"/>
    <property type="match status" value="7"/>
</dbReference>
<evidence type="ECO:0000256" key="4">
    <source>
        <dbReference type="SAM" id="SignalP"/>
    </source>
</evidence>
<dbReference type="PROSITE" id="PS50294">
    <property type="entry name" value="WD_REPEATS_REGION"/>
    <property type="match status" value="5"/>
</dbReference>
<evidence type="ECO:0000256" key="3">
    <source>
        <dbReference type="PROSITE-ProRule" id="PRU00221"/>
    </source>
</evidence>
<dbReference type="PANTHER" id="PTHR19879:SF9">
    <property type="entry name" value="TRANSCRIPTION INITIATION FACTOR TFIID SUBUNIT 5"/>
    <property type="match status" value="1"/>
</dbReference>
<feature type="signal peptide" evidence="4">
    <location>
        <begin position="1"/>
        <end position="26"/>
    </location>
</feature>
<feature type="repeat" description="WD" evidence="3">
    <location>
        <begin position="574"/>
        <end position="609"/>
    </location>
</feature>
<gene>
    <name evidence="5" type="ORF">FTUN_0247</name>
</gene>
<keyword evidence="6" id="KW-1185">Reference proteome</keyword>
<accession>A0A6M5YHG0</accession>
<evidence type="ECO:0000256" key="1">
    <source>
        <dbReference type="ARBA" id="ARBA00022574"/>
    </source>
</evidence>
<dbReference type="PANTHER" id="PTHR19879">
    <property type="entry name" value="TRANSCRIPTION INITIATION FACTOR TFIID"/>
    <property type="match status" value="1"/>
</dbReference>
<dbReference type="AlphaFoldDB" id="A0A6M5YHG0"/>
<dbReference type="InterPro" id="IPR011047">
    <property type="entry name" value="Quinoprotein_ADH-like_sf"/>
</dbReference>
<dbReference type="InterPro" id="IPR020472">
    <property type="entry name" value="WD40_PAC1"/>
</dbReference>
<dbReference type="Pfam" id="PF00400">
    <property type="entry name" value="WD40"/>
    <property type="match status" value="6"/>
</dbReference>
<feature type="chain" id="PRO_5026666971" evidence="4">
    <location>
        <begin position="27"/>
        <end position="619"/>
    </location>
</feature>
<dbReference type="Gene3D" id="2.130.10.10">
    <property type="entry name" value="YVTN repeat-like/Quinoprotein amine dehydrogenase"/>
    <property type="match status" value="2"/>
</dbReference>
<keyword evidence="1 3" id="KW-0853">WD repeat</keyword>
<dbReference type="EMBL" id="CP053452">
    <property type="protein sequence ID" value="QJW92750.1"/>
    <property type="molecule type" value="Genomic_DNA"/>
</dbReference>
<dbReference type="Proteomes" id="UP000503447">
    <property type="component" value="Chromosome"/>
</dbReference>
<dbReference type="InterPro" id="IPR019775">
    <property type="entry name" value="WD40_repeat_CS"/>
</dbReference>
<feature type="repeat" description="WD" evidence="3">
    <location>
        <begin position="405"/>
        <end position="446"/>
    </location>
</feature>
<feature type="repeat" description="WD" evidence="3">
    <location>
        <begin position="497"/>
        <end position="531"/>
    </location>
</feature>
<dbReference type="PROSITE" id="PS00678">
    <property type="entry name" value="WD_REPEATS_1"/>
    <property type="match status" value="4"/>
</dbReference>
<dbReference type="InterPro" id="IPR015943">
    <property type="entry name" value="WD40/YVTN_repeat-like_dom_sf"/>
</dbReference>
<evidence type="ECO:0000256" key="2">
    <source>
        <dbReference type="ARBA" id="ARBA00022737"/>
    </source>
</evidence>
<reference evidence="6" key="1">
    <citation type="submission" date="2020-05" db="EMBL/GenBank/DDBJ databases">
        <title>Frigoriglobus tundricola gen. nov., sp. nov., a psychrotolerant cellulolytic planctomycete of the family Gemmataceae with two divergent copies of 16S rRNA gene.</title>
        <authorList>
            <person name="Kulichevskaya I.S."/>
            <person name="Ivanova A.A."/>
            <person name="Naumoff D.G."/>
            <person name="Beletsky A.V."/>
            <person name="Rijpstra W.I.C."/>
            <person name="Sinninghe Damste J.S."/>
            <person name="Mardanov A.V."/>
            <person name="Ravin N.V."/>
            <person name="Dedysh S.N."/>
        </authorList>
    </citation>
    <scope>NUCLEOTIDE SEQUENCE [LARGE SCALE GENOMIC DNA]</scope>
    <source>
        <strain evidence="6">PL17</strain>
    </source>
</reference>
<dbReference type="InterPro" id="IPR018391">
    <property type="entry name" value="PQQ_b-propeller_rpt"/>
</dbReference>
<sequence length="619" mass="66030">MTGSVLRVRLAAVAALALVVVGSVESQEPDAPTPKELKEAVGVLRDVYETDYQAAEIDAKAKVVLARKLFDGAPKRKTAVLQYAFYDEARRLAATGGDSRLALDALVALTSRFKGAPPELASETLKLLGAAGLPPGAAAGLIALASEAAADALDREDYAGAVALGKLLVKVSEPPEDPTRHAEAKKLLARAESLKTAVDTIKTKPDDPFANEVLGRYWALTRGRWDVGVKYLARGTNVLLAAAAVKDAAEPKTAKERTAAADAWFKLAKDYRGAEHRVLIDRAWEWYSAALAVAAGDEDLKPAERIKEIQETYPELFDQTLEGHTGAVAAVAVTPDGKTLVSVSNDKTVRLWDGGTGKLRKVLDGHTDWVGSLVLTRDGARAVTAGGDNTIRVWDLKAQKELKVIEGHTVAVRGLALTADGRTLISGAGDKTCRAWDLATGTELKRYGSGKDAVESVAVTLDGKYVLAGNDAGGVTVYEAKSGDVVSTYDKHEGARVPTIVTTADGKTAISGGRDKDIHVWDIATGKEIRRFKGHSDYVYQLALSPDGKSLLSASSDKTVCVWDVRSGKELKKFEGHTDGVQGACFAPDGRFVFSASWDRSIRKWRLSTVLAAGMKKVD</sequence>
<dbReference type="SUPFAM" id="SSF50998">
    <property type="entry name" value="Quinoprotein alcohol dehydrogenase-like"/>
    <property type="match status" value="1"/>
</dbReference>
<keyword evidence="2" id="KW-0677">Repeat</keyword>
<dbReference type="RefSeq" id="WP_171469092.1">
    <property type="nucleotide sequence ID" value="NZ_CP053452.2"/>
</dbReference>
<dbReference type="CDD" id="cd00200">
    <property type="entry name" value="WD40"/>
    <property type="match status" value="1"/>
</dbReference>
<dbReference type="PRINTS" id="PR00320">
    <property type="entry name" value="GPROTEINBRPT"/>
</dbReference>
<dbReference type="SMART" id="SM00564">
    <property type="entry name" value="PQQ"/>
    <property type="match status" value="5"/>
</dbReference>
<keyword evidence="4" id="KW-0732">Signal</keyword>
<organism evidence="5 6">
    <name type="scientific">Frigoriglobus tundricola</name>
    <dbReference type="NCBI Taxonomy" id="2774151"/>
    <lineage>
        <taxon>Bacteria</taxon>
        <taxon>Pseudomonadati</taxon>
        <taxon>Planctomycetota</taxon>
        <taxon>Planctomycetia</taxon>
        <taxon>Gemmatales</taxon>
        <taxon>Gemmataceae</taxon>
        <taxon>Frigoriglobus</taxon>
    </lineage>
</organism>
<evidence type="ECO:0000313" key="5">
    <source>
        <dbReference type="EMBL" id="QJW92750.1"/>
    </source>
</evidence>
<protein>
    <submittedName>
        <fullName evidence="5">Uncharacterized protein</fullName>
    </submittedName>
</protein>
<feature type="repeat" description="WD" evidence="3">
    <location>
        <begin position="363"/>
        <end position="404"/>
    </location>
</feature>
<dbReference type="InterPro" id="IPR001680">
    <property type="entry name" value="WD40_rpt"/>
</dbReference>
<proteinExistence type="predicted"/>
<evidence type="ECO:0000313" key="6">
    <source>
        <dbReference type="Proteomes" id="UP000503447"/>
    </source>
</evidence>
<name>A0A6M5YHG0_9BACT</name>
<dbReference type="PROSITE" id="PS50082">
    <property type="entry name" value="WD_REPEATS_2"/>
    <property type="match status" value="6"/>
</dbReference>
<feature type="repeat" description="WD" evidence="3">
    <location>
        <begin position="321"/>
        <end position="362"/>
    </location>
</feature>
<dbReference type="KEGG" id="ftj:FTUN_0247"/>